<dbReference type="SUPFAM" id="SSF88659">
    <property type="entry name" value="Sigma3 and sigma4 domains of RNA polymerase sigma factors"/>
    <property type="match status" value="1"/>
</dbReference>
<dbReference type="GO" id="GO:0003677">
    <property type="term" value="F:DNA binding"/>
    <property type="evidence" value="ECO:0007669"/>
    <property type="project" value="InterPro"/>
</dbReference>
<feature type="domain" description="RNA polymerase sigma factor 70 region 4 type 2" evidence="6">
    <location>
        <begin position="114"/>
        <end position="165"/>
    </location>
</feature>
<dbReference type="Gene3D" id="1.10.10.10">
    <property type="entry name" value="Winged helix-like DNA-binding domain superfamily/Winged helix DNA-binding domain"/>
    <property type="match status" value="1"/>
</dbReference>
<keyword evidence="4" id="KW-0804">Transcription</keyword>
<evidence type="ECO:0000313" key="8">
    <source>
        <dbReference type="Proteomes" id="UP000397656"/>
    </source>
</evidence>
<evidence type="ECO:0000256" key="3">
    <source>
        <dbReference type="ARBA" id="ARBA00023082"/>
    </source>
</evidence>
<evidence type="ECO:0000256" key="4">
    <source>
        <dbReference type="ARBA" id="ARBA00023163"/>
    </source>
</evidence>
<accession>A0A643FXM1</accession>
<keyword evidence="3" id="KW-0731">Sigma factor</keyword>
<reference evidence="7 8" key="1">
    <citation type="submission" date="2020-10" db="EMBL/GenBank/DDBJ databases">
        <title>Complete genome sequence of Cupriavidus basilensis CCUG 49340T.</title>
        <authorList>
            <person name="Salva-Serra F."/>
            <person name="Donoso R.A."/>
            <person name="Cho K.H."/>
            <person name="Yoo J.A."/>
            <person name="Lee K."/>
            <person name="Yoon S.-H."/>
            <person name="Perez-Pantoja D."/>
            <person name="Moore E.R.B."/>
        </authorList>
    </citation>
    <scope>NUCLEOTIDE SEQUENCE [LARGE SCALE GENOMIC DNA]</scope>
    <source>
        <strain evidence="8">CCUG 49340</strain>
    </source>
</reference>
<evidence type="ECO:0000259" key="6">
    <source>
        <dbReference type="Pfam" id="PF08281"/>
    </source>
</evidence>
<dbReference type="InterPro" id="IPR014284">
    <property type="entry name" value="RNA_pol_sigma-70_dom"/>
</dbReference>
<dbReference type="GeneID" id="98404950"/>
<dbReference type="Proteomes" id="UP000397656">
    <property type="component" value="Chromosome 2"/>
</dbReference>
<dbReference type="Gene3D" id="1.10.1740.10">
    <property type="match status" value="1"/>
</dbReference>
<dbReference type="GO" id="GO:0016987">
    <property type="term" value="F:sigma factor activity"/>
    <property type="evidence" value="ECO:0007669"/>
    <property type="project" value="UniProtKB-KW"/>
</dbReference>
<evidence type="ECO:0000313" key="7">
    <source>
        <dbReference type="EMBL" id="QOT78795.1"/>
    </source>
</evidence>
<dbReference type="RefSeq" id="WP_150985503.1">
    <property type="nucleotide sequence ID" value="NZ_CP062804.1"/>
</dbReference>
<dbReference type="PANTHER" id="PTHR43133">
    <property type="entry name" value="RNA POLYMERASE ECF-TYPE SIGMA FACTO"/>
    <property type="match status" value="1"/>
</dbReference>
<protein>
    <submittedName>
        <fullName evidence="7">Sigma-70 family RNA polymerase sigma factor</fullName>
    </submittedName>
</protein>
<dbReference type="NCBIfam" id="TIGR02937">
    <property type="entry name" value="sigma70-ECF"/>
    <property type="match status" value="1"/>
</dbReference>
<proteinExistence type="inferred from homology"/>
<dbReference type="InterPro" id="IPR039425">
    <property type="entry name" value="RNA_pol_sigma-70-like"/>
</dbReference>
<name>A0A643FXM1_9BURK</name>
<evidence type="ECO:0000256" key="1">
    <source>
        <dbReference type="ARBA" id="ARBA00010641"/>
    </source>
</evidence>
<gene>
    <name evidence="7" type="ORF">F7R26_028780</name>
</gene>
<dbReference type="InterPro" id="IPR036388">
    <property type="entry name" value="WH-like_DNA-bd_sf"/>
</dbReference>
<dbReference type="InterPro" id="IPR007627">
    <property type="entry name" value="RNA_pol_sigma70_r2"/>
</dbReference>
<evidence type="ECO:0000256" key="2">
    <source>
        <dbReference type="ARBA" id="ARBA00023015"/>
    </source>
</evidence>
<dbReference type="AlphaFoldDB" id="A0A643FXM1"/>
<dbReference type="SUPFAM" id="SSF88946">
    <property type="entry name" value="Sigma2 domain of RNA polymerase sigma factors"/>
    <property type="match status" value="1"/>
</dbReference>
<organism evidence="7 8">
    <name type="scientific">Cupriavidus basilensis</name>
    <dbReference type="NCBI Taxonomy" id="68895"/>
    <lineage>
        <taxon>Bacteria</taxon>
        <taxon>Pseudomonadati</taxon>
        <taxon>Pseudomonadota</taxon>
        <taxon>Betaproteobacteria</taxon>
        <taxon>Burkholderiales</taxon>
        <taxon>Burkholderiaceae</taxon>
        <taxon>Cupriavidus</taxon>
    </lineage>
</organism>
<sequence length="172" mass="19651">MAAAESALPQSQQHVHALYSAHHRWLQGWLRRQLGNAFDAADLAQDVFLRLLHREPCDIREPRTYLSTIARGLVIEHWRRRELELAWLETLAQLPAPQAPSPESRLLFLETLIAIDRILDALKPQVRKAFLWAQLEGLTCRQIAERLGVSLATAERYVAAALRHCYSLRFGG</sequence>
<dbReference type="InterPro" id="IPR013249">
    <property type="entry name" value="RNA_pol_sigma70_r4_t2"/>
</dbReference>
<dbReference type="Pfam" id="PF04542">
    <property type="entry name" value="Sigma70_r2"/>
    <property type="match status" value="1"/>
</dbReference>
<feature type="domain" description="RNA polymerase sigma-70 region 2" evidence="5">
    <location>
        <begin position="18"/>
        <end position="82"/>
    </location>
</feature>
<evidence type="ECO:0000259" key="5">
    <source>
        <dbReference type="Pfam" id="PF04542"/>
    </source>
</evidence>
<dbReference type="PANTHER" id="PTHR43133:SF63">
    <property type="entry name" value="RNA POLYMERASE SIGMA FACTOR FECI-RELATED"/>
    <property type="match status" value="1"/>
</dbReference>
<dbReference type="InterPro" id="IPR013324">
    <property type="entry name" value="RNA_pol_sigma_r3/r4-like"/>
</dbReference>
<dbReference type="InterPro" id="IPR013325">
    <property type="entry name" value="RNA_pol_sigma_r2"/>
</dbReference>
<dbReference type="Pfam" id="PF08281">
    <property type="entry name" value="Sigma70_r4_2"/>
    <property type="match status" value="1"/>
</dbReference>
<comment type="similarity">
    <text evidence="1">Belongs to the sigma-70 factor family. ECF subfamily.</text>
</comment>
<dbReference type="GO" id="GO:0006352">
    <property type="term" value="P:DNA-templated transcription initiation"/>
    <property type="evidence" value="ECO:0007669"/>
    <property type="project" value="InterPro"/>
</dbReference>
<keyword evidence="2" id="KW-0805">Transcription regulation</keyword>
<dbReference type="EMBL" id="CP062804">
    <property type="protein sequence ID" value="QOT78795.1"/>
    <property type="molecule type" value="Genomic_DNA"/>
</dbReference>